<protein>
    <submittedName>
        <fullName evidence="1">Type II toxin-antitoxin system PemK/MazF family toxin</fullName>
    </submittedName>
</protein>
<name>A0A7Y6N2D3_9BURK</name>
<dbReference type="Proteomes" id="UP000594380">
    <property type="component" value="Unassembled WGS sequence"/>
</dbReference>
<gene>
    <name evidence="1" type="ORF">G5S42_42985</name>
</gene>
<organism evidence="1 2">
    <name type="scientific">Paraburkholderia youngii</name>
    <dbReference type="NCBI Taxonomy" id="2782701"/>
    <lineage>
        <taxon>Bacteria</taxon>
        <taxon>Pseudomonadati</taxon>
        <taxon>Pseudomonadota</taxon>
        <taxon>Betaproteobacteria</taxon>
        <taxon>Burkholderiales</taxon>
        <taxon>Burkholderiaceae</taxon>
        <taxon>Paraburkholderia</taxon>
    </lineage>
</organism>
<sequence length="54" mass="6306">MRPVDRQSFKRKHCLIRLDQIRAVDKVRLVKKQGAVADKTLLDSLRTLQEVFAD</sequence>
<evidence type="ECO:0000313" key="2">
    <source>
        <dbReference type="Proteomes" id="UP000594380"/>
    </source>
</evidence>
<accession>A0A7Y6N2D3</accession>
<comment type="caution">
    <text evidence="1">The sequence shown here is derived from an EMBL/GenBank/DDBJ whole genome shotgun (WGS) entry which is preliminary data.</text>
</comment>
<dbReference type="EMBL" id="JAALDK010000004">
    <property type="protein sequence ID" value="NUY06108.1"/>
    <property type="molecule type" value="Genomic_DNA"/>
</dbReference>
<dbReference type="InterPro" id="IPR003477">
    <property type="entry name" value="PemK-like"/>
</dbReference>
<dbReference type="Pfam" id="PF02452">
    <property type="entry name" value="PemK_toxin"/>
    <property type="match status" value="1"/>
</dbReference>
<evidence type="ECO:0000313" key="1">
    <source>
        <dbReference type="EMBL" id="NUY06108.1"/>
    </source>
</evidence>
<dbReference type="AlphaFoldDB" id="A0A7Y6N2D3"/>
<dbReference type="GO" id="GO:0003677">
    <property type="term" value="F:DNA binding"/>
    <property type="evidence" value="ECO:0007669"/>
    <property type="project" value="InterPro"/>
</dbReference>
<proteinExistence type="predicted"/>
<reference evidence="1 2" key="1">
    <citation type="submission" date="2020-02" db="EMBL/GenBank/DDBJ databases">
        <title>Paraburkholderia simonii sp. nov. and Paraburkholderia youngii sp. nov. Brazilian and Mexican Mimosa-associated rhizobia.</title>
        <authorList>
            <person name="Mavima L."/>
            <person name="Beukes C.W."/>
            <person name="Chan W.Y."/>
            <person name="Palmer M."/>
            <person name="De Meyer S.E."/>
            <person name="James E.K."/>
            <person name="Venter S.N."/>
            <person name="Steenkamp E.T."/>
        </authorList>
    </citation>
    <scope>NUCLEOTIDE SEQUENCE [LARGE SCALE GENOMIC DNA]</scope>
    <source>
        <strain evidence="1 2">JPY169</strain>
    </source>
</reference>
<dbReference type="SUPFAM" id="SSF50118">
    <property type="entry name" value="Cell growth inhibitor/plasmid maintenance toxic component"/>
    <property type="match status" value="1"/>
</dbReference>